<dbReference type="InterPro" id="IPR036457">
    <property type="entry name" value="PPM-type-like_dom_sf"/>
</dbReference>
<dbReference type="Gene3D" id="3.60.40.10">
    <property type="entry name" value="PPM-type phosphatase domain"/>
    <property type="match status" value="1"/>
</dbReference>
<gene>
    <name evidence="1" type="ORF">SVUK_LOCUS8413</name>
</gene>
<dbReference type="InterPro" id="IPR000222">
    <property type="entry name" value="PP2C_BS"/>
</dbReference>
<accession>A0A3P7KSD0</accession>
<evidence type="ECO:0008006" key="3">
    <source>
        <dbReference type="Google" id="ProtNLM"/>
    </source>
</evidence>
<evidence type="ECO:0000313" key="1">
    <source>
        <dbReference type="EMBL" id="VDM73415.1"/>
    </source>
</evidence>
<name>A0A3P7KSD0_STRVU</name>
<proteinExistence type="predicted"/>
<dbReference type="EMBL" id="UYYB01030475">
    <property type="protein sequence ID" value="VDM73415.1"/>
    <property type="molecule type" value="Genomic_DNA"/>
</dbReference>
<dbReference type="PROSITE" id="PS01032">
    <property type="entry name" value="PPM_1"/>
    <property type="match status" value="1"/>
</dbReference>
<dbReference type="SUPFAM" id="SSF81606">
    <property type="entry name" value="PP2C-like"/>
    <property type="match status" value="1"/>
</dbReference>
<protein>
    <recommendedName>
        <fullName evidence="3">PPM-type phosphatase domain-containing protein</fullName>
    </recommendedName>
</protein>
<dbReference type="Proteomes" id="UP000270094">
    <property type="component" value="Unassembled WGS sequence"/>
</dbReference>
<reference evidence="1 2" key="1">
    <citation type="submission" date="2018-11" db="EMBL/GenBank/DDBJ databases">
        <authorList>
            <consortium name="Pathogen Informatics"/>
        </authorList>
    </citation>
    <scope>NUCLEOTIDE SEQUENCE [LARGE SCALE GENOMIC DNA]</scope>
</reference>
<sequence length="133" mass="14970">MSSNAFLFGVFDGHGGQSCSRHVSVSLFPYICASVLQKHEVKSLPPDGRLEWLFSSADVHLPNLFIDSEKEQVIDYYKAFIENKDLHTVRDALKFAFETCDENLCKAALPNNRGQIDSLHKGRNASQRRAAKK</sequence>
<keyword evidence="2" id="KW-1185">Reference proteome</keyword>
<organism evidence="1 2">
    <name type="scientific">Strongylus vulgaris</name>
    <name type="common">Blood worm</name>
    <dbReference type="NCBI Taxonomy" id="40348"/>
    <lineage>
        <taxon>Eukaryota</taxon>
        <taxon>Metazoa</taxon>
        <taxon>Ecdysozoa</taxon>
        <taxon>Nematoda</taxon>
        <taxon>Chromadorea</taxon>
        <taxon>Rhabditida</taxon>
        <taxon>Rhabditina</taxon>
        <taxon>Rhabditomorpha</taxon>
        <taxon>Strongyloidea</taxon>
        <taxon>Strongylidae</taxon>
        <taxon>Strongylus</taxon>
    </lineage>
</organism>
<evidence type="ECO:0000313" key="2">
    <source>
        <dbReference type="Proteomes" id="UP000270094"/>
    </source>
</evidence>
<dbReference type="OrthoDB" id="5835432at2759"/>
<dbReference type="GO" id="GO:0043169">
    <property type="term" value="F:cation binding"/>
    <property type="evidence" value="ECO:0007669"/>
    <property type="project" value="InterPro"/>
</dbReference>
<dbReference type="AlphaFoldDB" id="A0A3P7KSD0"/>